<evidence type="ECO:0000256" key="3">
    <source>
        <dbReference type="PROSITE-ProRule" id="PRU01248"/>
    </source>
</evidence>
<dbReference type="Proteomes" id="UP000008467">
    <property type="component" value="Chromosome"/>
</dbReference>
<reference evidence="6 7" key="1">
    <citation type="journal article" date="2011" name="J. Bacteriol.">
        <title>Complete genome sequence of the cellulose-degrading bacterium Cellulosilyticum lentocellum.</title>
        <authorList>
            <consortium name="US DOE Joint Genome Institute"/>
            <person name="Miller D.A."/>
            <person name="Suen G."/>
            <person name="Bruce D."/>
            <person name="Copeland A."/>
            <person name="Cheng J.F."/>
            <person name="Detter C."/>
            <person name="Goodwin L.A."/>
            <person name="Han C.S."/>
            <person name="Hauser L.J."/>
            <person name="Land M.L."/>
            <person name="Lapidus A."/>
            <person name="Lucas S."/>
            <person name="Meincke L."/>
            <person name="Pitluck S."/>
            <person name="Tapia R."/>
            <person name="Teshima H."/>
            <person name="Woyke T."/>
            <person name="Fox B.G."/>
            <person name="Angert E.R."/>
            <person name="Currie C.R."/>
        </authorList>
    </citation>
    <scope>NUCLEOTIDE SEQUENCE [LARGE SCALE GENOMIC DNA]</scope>
    <source>
        <strain evidence="7">ATCC 49066 / DSM 5427 / NCIMB 11756 / RHM5</strain>
    </source>
</reference>
<dbReference type="InterPro" id="IPR050090">
    <property type="entry name" value="Tyrosine_recombinase_XerCD"/>
</dbReference>
<dbReference type="RefSeq" id="WP_013657364.1">
    <property type="nucleotide sequence ID" value="NC_015275.1"/>
</dbReference>
<proteinExistence type="predicted"/>
<dbReference type="SUPFAM" id="SSF56349">
    <property type="entry name" value="DNA breaking-rejoining enzymes"/>
    <property type="match status" value="1"/>
</dbReference>
<feature type="domain" description="Core-binding (CB)" evidence="5">
    <location>
        <begin position="12"/>
        <end position="93"/>
    </location>
</feature>
<dbReference type="EMBL" id="CP002582">
    <property type="protein sequence ID" value="ADZ84070.1"/>
    <property type="molecule type" value="Genomic_DNA"/>
</dbReference>
<keyword evidence="7" id="KW-1185">Reference proteome</keyword>
<dbReference type="STRING" id="642492.Clole_2362"/>
<evidence type="ECO:0000259" key="4">
    <source>
        <dbReference type="PROSITE" id="PS51898"/>
    </source>
</evidence>
<dbReference type="Pfam" id="PF13102">
    <property type="entry name" value="Phage_int_SAM_5"/>
    <property type="match status" value="1"/>
</dbReference>
<dbReference type="Gene3D" id="1.10.150.130">
    <property type="match status" value="1"/>
</dbReference>
<evidence type="ECO:0000256" key="1">
    <source>
        <dbReference type="ARBA" id="ARBA00023125"/>
    </source>
</evidence>
<dbReference type="InterPro" id="IPR013762">
    <property type="entry name" value="Integrase-like_cat_sf"/>
</dbReference>
<dbReference type="eggNOG" id="COG4974">
    <property type="taxonomic scope" value="Bacteria"/>
</dbReference>
<dbReference type="HOGENOM" id="CLU_027562_9_2_9"/>
<dbReference type="KEGG" id="cle:Clole_2362"/>
<accession>F2JSU9</accession>
<protein>
    <submittedName>
        <fullName evidence="6">Integrase family protein</fullName>
    </submittedName>
</protein>
<feature type="domain" description="Tyr recombinase" evidence="4">
    <location>
        <begin position="111"/>
        <end position="296"/>
    </location>
</feature>
<evidence type="ECO:0000313" key="7">
    <source>
        <dbReference type="Proteomes" id="UP000008467"/>
    </source>
</evidence>
<dbReference type="Pfam" id="PF00589">
    <property type="entry name" value="Phage_integrase"/>
    <property type="match status" value="1"/>
</dbReference>
<dbReference type="PANTHER" id="PTHR30349">
    <property type="entry name" value="PHAGE INTEGRASE-RELATED"/>
    <property type="match status" value="1"/>
</dbReference>
<dbReference type="AlphaFoldDB" id="F2JSU9"/>
<dbReference type="CDD" id="cd00397">
    <property type="entry name" value="DNA_BRE_C"/>
    <property type="match status" value="1"/>
</dbReference>
<dbReference type="InterPro" id="IPR044068">
    <property type="entry name" value="CB"/>
</dbReference>
<name>F2JSU9_CELLD</name>
<keyword evidence="1 3" id="KW-0238">DNA-binding</keyword>
<evidence type="ECO:0000256" key="2">
    <source>
        <dbReference type="ARBA" id="ARBA00023172"/>
    </source>
</evidence>
<dbReference type="InterPro" id="IPR002104">
    <property type="entry name" value="Integrase_catalytic"/>
</dbReference>
<sequence length="309" mass="36340">MPKIEMRKHEITTFEELFLHFIKHCKIKNVSPKTIIYYETSYNSICKFNPNIQLDEIDSLLIQDYILYLKQTNNLNSVNTRLKGLRTMLNYGYSINALPKIKVQLIRVDKEVKETYSTEQILTLIKKPNVKKCSFAEYRNWMIVHYLVSTGNRLSTLTNIKIGDLDIDNKLVTLRHTKNRHQQIIPLSSMLCKHLVEYLTYREGTSEDYLFPTVENKQLTKDTLITAIKNYNRSRGVNITSIHAFRRYFAKQCVLNGIDTFTLQKLGGWKDLTVVKNYIEIYATDIKDYDMINPLDTIYSEKIKNKTKR</sequence>
<dbReference type="PROSITE" id="PS51898">
    <property type="entry name" value="TYR_RECOMBINASE"/>
    <property type="match status" value="1"/>
</dbReference>
<evidence type="ECO:0000259" key="5">
    <source>
        <dbReference type="PROSITE" id="PS51900"/>
    </source>
</evidence>
<dbReference type="InterPro" id="IPR010998">
    <property type="entry name" value="Integrase_recombinase_N"/>
</dbReference>
<dbReference type="Gene3D" id="1.10.443.10">
    <property type="entry name" value="Intergrase catalytic core"/>
    <property type="match status" value="1"/>
</dbReference>
<evidence type="ECO:0000313" key="6">
    <source>
        <dbReference type="EMBL" id="ADZ84070.1"/>
    </source>
</evidence>
<dbReference type="InterPro" id="IPR011010">
    <property type="entry name" value="DNA_brk_join_enz"/>
</dbReference>
<dbReference type="GO" id="GO:0003677">
    <property type="term" value="F:DNA binding"/>
    <property type="evidence" value="ECO:0007669"/>
    <property type="project" value="UniProtKB-UniRule"/>
</dbReference>
<dbReference type="GO" id="GO:0015074">
    <property type="term" value="P:DNA integration"/>
    <property type="evidence" value="ECO:0007669"/>
    <property type="project" value="InterPro"/>
</dbReference>
<dbReference type="InterPro" id="IPR025269">
    <property type="entry name" value="SAM-like_dom"/>
</dbReference>
<gene>
    <name evidence="6" type="ordered locus">Clole_2362</name>
</gene>
<organism evidence="6 7">
    <name type="scientific">Cellulosilyticum lentocellum (strain ATCC 49066 / DSM 5427 / NCIMB 11756 / RHM5)</name>
    <name type="common">Clostridium lentocellum</name>
    <dbReference type="NCBI Taxonomy" id="642492"/>
    <lineage>
        <taxon>Bacteria</taxon>
        <taxon>Bacillati</taxon>
        <taxon>Bacillota</taxon>
        <taxon>Clostridia</taxon>
        <taxon>Lachnospirales</taxon>
        <taxon>Cellulosilyticaceae</taxon>
        <taxon>Cellulosilyticum</taxon>
    </lineage>
</organism>
<keyword evidence="2" id="KW-0233">DNA recombination</keyword>
<dbReference type="PROSITE" id="PS51900">
    <property type="entry name" value="CB"/>
    <property type="match status" value="1"/>
</dbReference>
<dbReference type="GO" id="GO:0006310">
    <property type="term" value="P:DNA recombination"/>
    <property type="evidence" value="ECO:0007669"/>
    <property type="project" value="UniProtKB-KW"/>
</dbReference>